<dbReference type="Pfam" id="PF07887">
    <property type="entry name" value="Calmodulin_bind"/>
    <property type="match status" value="1"/>
</dbReference>
<keyword evidence="5" id="KW-1185">Reference proteome</keyword>
<dbReference type="GO" id="GO:0005634">
    <property type="term" value="C:nucleus"/>
    <property type="evidence" value="ECO:0007669"/>
    <property type="project" value="TreeGrafter"/>
</dbReference>
<dbReference type="AlphaFoldDB" id="A0A7J0DCX4"/>
<dbReference type="InterPro" id="IPR012416">
    <property type="entry name" value="CBP60"/>
</dbReference>
<proteinExistence type="predicted"/>
<dbReference type="PANTHER" id="PTHR31713:SF14">
    <property type="entry name" value="CALMODULIN-BINDING PROTEIN 60 A"/>
    <property type="match status" value="1"/>
</dbReference>
<feature type="region of interest" description="Disordered" evidence="1">
    <location>
        <begin position="1"/>
        <end position="31"/>
    </location>
</feature>
<organism evidence="4 5">
    <name type="scientific">Actinidia rufa</name>
    <dbReference type="NCBI Taxonomy" id="165716"/>
    <lineage>
        <taxon>Eukaryota</taxon>
        <taxon>Viridiplantae</taxon>
        <taxon>Streptophyta</taxon>
        <taxon>Embryophyta</taxon>
        <taxon>Tracheophyta</taxon>
        <taxon>Spermatophyta</taxon>
        <taxon>Magnoliopsida</taxon>
        <taxon>eudicotyledons</taxon>
        <taxon>Gunneridae</taxon>
        <taxon>Pentapetalae</taxon>
        <taxon>asterids</taxon>
        <taxon>Ericales</taxon>
        <taxon>Actinidiaceae</taxon>
        <taxon>Actinidia</taxon>
    </lineage>
</organism>
<evidence type="ECO:0000313" key="5">
    <source>
        <dbReference type="Proteomes" id="UP000585474"/>
    </source>
</evidence>
<feature type="domain" description="Calmodulin binding protein central" evidence="3">
    <location>
        <begin position="265"/>
        <end position="342"/>
    </location>
</feature>
<evidence type="ECO:0000259" key="3">
    <source>
        <dbReference type="Pfam" id="PF20451"/>
    </source>
</evidence>
<dbReference type="Pfam" id="PF20451">
    <property type="entry name" value="Calmod_bind_M"/>
    <property type="match status" value="1"/>
</dbReference>
<dbReference type="InterPro" id="IPR046831">
    <property type="entry name" value="Calmodulin_bind_N"/>
</dbReference>
<dbReference type="PANTHER" id="PTHR31713">
    <property type="entry name" value="OS02G0177800 PROTEIN"/>
    <property type="match status" value="1"/>
</dbReference>
<evidence type="ECO:0000256" key="1">
    <source>
        <dbReference type="SAM" id="MobiDB-lite"/>
    </source>
</evidence>
<dbReference type="OrthoDB" id="1554738at2759"/>
<accession>A0A7J0DCX4</accession>
<dbReference type="Proteomes" id="UP000585474">
    <property type="component" value="Unassembled WGS sequence"/>
</dbReference>
<dbReference type="GO" id="GO:0080142">
    <property type="term" value="P:regulation of salicylic acid biosynthetic process"/>
    <property type="evidence" value="ECO:0007669"/>
    <property type="project" value="TreeGrafter"/>
</dbReference>
<sequence length="779" mass="87017">MPQNGGWEESCIVDSEEGNNSSKDKQRRVRQPVVSVLSDLMKLQADQGSMEPELERLLGGNEHFPGGTSCVQINKESELAMTKQMHLCNEKWDSGKETHPSESRSLKLQFLDKLSLPILTGTEIKGQDNASIRIALCDGFTGQLVNYGPEASAMVELVAIENDFNGYEGDDWSQEEFDSKIVRETEGIKSPLIGDVYLKLENGIGFIDNIRFRHTKCWRKRHEFRLGAKIVDGFHGVRVREAKTEPFTVGDRRGNLYKKNYPPSLSDEVWRLVKIGKDGAFHKRLSKEAINTVKDFVTLLNIDPQRLKEVIFLTSTLQFLLILGGSMHDKIWDVIVDHARTCEIDNRAYFYYPPISQQVTSVADAHKLVVSAFQHLGEVVLVDDEASLSSGSQHKIPLLRILFYLEVQLLWMTLACSVLKKLDFEKGKITSSMTSDLESVRQDVDNDDTSSINGSSFLPNVVYPSNSVITESSYDNEILTTHNICGPDSPKLSASSDEFVSSISSIWDVNCLGDFDLQSIDDMSHRYEQTLTFTSPDTSSMISDTDSMIQAFCEEEYLQSSDNVCSIQHQDPNLDLWGDPHSAVLAGLSNVTMNKAQRRQLPNKNAQRRWRVVFSILRLISVKRNVGRKTLLDEIRKDPNASSRAILHGAVNDILLARSAAVEEESGQRNPFQGNAKRPWSLFWRHHAINLFQWGMNGFHDDSLQSIGIVEQPPVLFSHTATELNHQANHFYLSSSEESLERVGFGVNSGELGGGSVLVETWKLETGQGGHGGGGFGGG</sequence>
<comment type="caution">
    <text evidence="4">The sequence shown here is derived from an EMBL/GenBank/DDBJ whole genome shotgun (WGS) entry which is preliminary data.</text>
</comment>
<reference evidence="5" key="1">
    <citation type="submission" date="2019-07" db="EMBL/GenBank/DDBJ databases">
        <title>De Novo Assembly of kiwifruit Actinidia rufa.</title>
        <authorList>
            <person name="Sugita-Konishi S."/>
            <person name="Sato K."/>
            <person name="Mori E."/>
            <person name="Abe Y."/>
            <person name="Kisaki G."/>
            <person name="Hamano K."/>
            <person name="Suezawa K."/>
            <person name="Otani M."/>
            <person name="Fukuda T."/>
            <person name="Manabe T."/>
            <person name="Gomi K."/>
            <person name="Tabuchi M."/>
            <person name="Akimitsu K."/>
            <person name="Kataoka I."/>
        </authorList>
    </citation>
    <scope>NUCLEOTIDE SEQUENCE [LARGE SCALE GENOMIC DNA]</scope>
    <source>
        <strain evidence="5">cv. Fuchu</strain>
    </source>
</reference>
<dbReference type="GO" id="GO:0043565">
    <property type="term" value="F:sequence-specific DNA binding"/>
    <property type="evidence" value="ECO:0007669"/>
    <property type="project" value="TreeGrafter"/>
</dbReference>
<evidence type="ECO:0000259" key="2">
    <source>
        <dbReference type="Pfam" id="PF07887"/>
    </source>
</evidence>
<name>A0A7J0DCX4_9ERIC</name>
<dbReference type="EMBL" id="BJWL01000169">
    <property type="protein sequence ID" value="GFS32652.1"/>
    <property type="molecule type" value="Genomic_DNA"/>
</dbReference>
<gene>
    <name evidence="4" type="ORF">Acr_00g0023740</name>
</gene>
<dbReference type="GO" id="GO:0005516">
    <property type="term" value="F:calmodulin binding"/>
    <property type="evidence" value="ECO:0007669"/>
    <property type="project" value="InterPro"/>
</dbReference>
<protein>
    <submittedName>
        <fullName evidence="4">Calmodulin-binding protein</fullName>
    </submittedName>
</protein>
<evidence type="ECO:0000313" key="4">
    <source>
        <dbReference type="EMBL" id="GFS32652.1"/>
    </source>
</evidence>
<dbReference type="GO" id="GO:0003700">
    <property type="term" value="F:DNA-binding transcription factor activity"/>
    <property type="evidence" value="ECO:0007669"/>
    <property type="project" value="TreeGrafter"/>
</dbReference>
<feature type="domain" description="Calmodulin binding protein-like N-terminal" evidence="2">
    <location>
        <begin position="106"/>
        <end position="251"/>
    </location>
</feature>
<dbReference type="InterPro" id="IPR046830">
    <property type="entry name" value="Calmod_bind_M"/>
</dbReference>